<reference evidence="1 2" key="1">
    <citation type="submission" date="2011-04" db="EMBL/GenBank/DDBJ databases">
        <authorList>
            <person name="Rasko D."/>
            <person name="Redman J."/>
            <person name="Daugherty S.C."/>
            <person name="Tallon L."/>
            <person name="Sadzewicz L."/>
            <person name="Jones K."/>
            <person name="Santana-Cruz I."/>
            <person name="Liu X."/>
        </authorList>
    </citation>
    <scope>NUCLEOTIDE SEQUENCE [LARGE SCALE GENOMIC DNA]</scope>
    <source>
        <strain evidence="1 2">K-227</strain>
    </source>
</reference>
<sequence length="82" mass="9800">MFLVAPNNILTRGSEVSRNLSCYEFDQLSHKIFETFQLDQWDNKAFLQDKDLLLDNSQYKIHIHREIILSDYYQQLDYASPN</sequence>
<evidence type="ECO:0000313" key="2">
    <source>
        <dbReference type="Proteomes" id="UP000004520"/>
    </source>
</evidence>
<accession>F5NW01</accession>
<evidence type="ECO:0000313" key="1">
    <source>
        <dbReference type="EMBL" id="EGK37118.1"/>
    </source>
</evidence>
<name>F5NW01_SHIFL</name>
<protein>
    <submittedName>
        <fullName evidence="1">Uncharacterized protein</fullName>
    </submittedName>
</protein>
<gene>
    <name evidence="1" type="ORF">SFK227_2314</name>
</gene>
<proteinExistence type="predicted"/>
<comment type="caution">
    <text evidence="1">The sequence shown here is derived from an EMBL/GenBank/DDBJ whole genome shotgun (WGS) entry which is preliminary data.</text>
</comment>
<dbReference type="Proteomes" id="UP000004520">
    <property type="component" value="Unassembled WGS sequence"/>
</dbReference>
<organism evidence="1 2">
    <name type="scientific">Shigella flexneri K-227</name>
    <dbReference type="NCBI Taxonomy" id="766147"/>
    <lineage>
        <taxon>Bacteria</taxon>
        <taxon>Pseudomonadati</taxon>
        <taxon>Pseudomonadota</taxon>
        <taxon>Gammaproteobacteria</taxon>
        <taxon>Enterobacterales</taxon>
        <taxon>Enterobacteriaceae</taxon>
        <taxon>Shigella</taxon>
    </lineage>
</organism>
<dbReference type="AlphaFoldDB" id="F5NW01"/>
<dbReference type="EMBL" id="AFGY01000029">
    <property type="protein sequence ID" value="EGK37118.1"/>
    <property type="molecule type" value="Genomic_DNA"/>
</dbReference>